<evidence type="ECO:0000256" key="1">
    <source>
        <dbReference type="ARBA" id="ARBA00022763"/>
    </source>
</evidence>
<protein>
    <recommendedName>
        <fullName evidence="4">PD-(D/E)XK endonuclease-like domain-containing protein</fullName>
    </recommendedName>
</protein>
<keyword evidence="6" id="KW-1185">Reference proteome</keyword>
<dbReference type="PANTHER" id="PTHR31340:SF3">
    <property type="entry name" value="MITOCHONDRIAL GENOME MAINTENANCE EXONUCLEASE 1"/>
    <property type="match status" value="1"/>
</dbReference>
<dbReference type="GO" id="GO:0008297">
    <property type="term" value="F:single-stranded DNA exodeoxyribonuclease activity"/>
    <property type="evidence" value="ECO:0007669"/>
    <property type="project" value="TreeGrafter"/>
</dbReference>
<reference evidence="5" key="1">
    <citation type="journal article" date="2015" name="Genome Announc.">
        <title>Draft Genome Sequence of Tolypothrix boutellei Strain VB521301.</title>
        <authorList>
            <person name="Chandrababunaidu M.M."/>
            <person name="Singh D."/>
            <person name="Sen D."/>
            <person name="Bhan S."/>
            <person name="Das S."/>
            <person name="Gupta A."/>
            <person name="Adhikary S.P."/>
            <person name="Tripathy S."/>
        </authorList>
    </citation>
    <scope>NUCLEOTIDE SEQUENCE</scope>
    <source>
        <strain evidence="5">VB521301</strain>
    </source>
</reference>
<name>A0A8S9TDY0_9CYAN</name>
<dbReference type="InterPro" id="IPR011604">
    <property type="entry name" value="PDDEXK-like_dom_sf"/>
</dbReference>
<reference evidence="5" key="2">
    <citation type="submission" date="2019-11" db="EMBL/GenBank/DDBJ databases">
        <title>Improved Assembly of Tolypothrix boutellei genome.</title>
        <authorList>
            <person name="Sarangi A.N."/>
            <person name="Mukherjee M."/>
            <person name="Ghosh S."/>
            <person name="Singh D."/>
            <person name="Das A."/>
            <person name="Kant S."/>
            <person name="Prusty A."/>
            <person name="Tripathy S."/>
        </authorList>
    </citation>
    <scope>NUCLEOTIDE SEQUENCE</scope>
    <source>
        <strain evidence="5">VB521301</strain>
    </source>
</reference>
<evidence type="ECO:0000256" key="2">
    <source>
        <dbReference type="ARBA" id="ARBA00022806"/>
    </source>
</evidence>
<evidence type="ECO:0000313" key="6">
    <source>
        <dbReference type="Proteomes" id="UP000029738"/>
    </source>
</evidence>
<evidence type="ECO:0000256" key="3">
    <source>
        <dbReference type="ARBA" id="ARBA00023204"/>
    </source>
</evidence>
<comment type="caution">
    <text evidence="5">The sequence shown here is derived from an EMBL/GenBank/DDBJ whole genome shotgun (WGS) entry which is preliminary data.</text>
</comment>
<dbReference type="EMBL" id="JHEG04000001">
    <property type="protein sequence ID" value="KAF3890187.1"/>
    <property type="molecule type" value="Genomic_DNA"/>
</dbReference>
<dbReference type="AlphaFoldDB" id="A0A8S9TDY0"/>
<proteinExistence type="predicted"/>
<dbReference type="Pfam" id="PF12705">
    <property type="entry name" value="PDDEXK_1"/>
    <property type="match status" value="1"/>
</dbReference>
<evidence type="ECO:0000259" key="4">
    <source>
        <dbReference type="Pfam" id="PF12705"/>
    </source>
</evidence>
<keyword evidence="3" id="KW-0234">DNA repair</keyword>
<keyword evidence="2" id="KW-0067">ATP-binding</keyword>
<dbReference type="GO" id="GO:0006281">
    <property type="term" value="P:DNA repair"/>
    <property type="evidence" value="ECO:0007669"/>
    <property type="project" value="UniProtKB-KW"/>
</dbReference>
<sequence>MQQKRLCPEPSNEAALYYRAEDKTLRPVDPLQQHLPVLRGSTYAGQFCYVADDDLPIPGNTYYSVGAIQGQTKDPKSEAALQKWERQVGKQEAERIRNEAVGAGKAAHAVLHSRLTGEVFSPVSSRYEPYLRALEQVLPNFDQPLLSEQMVVNFKYRYYGVIDQLCPYKGKLTLSDLKTSSKAKTLMDWIQDKVQQLTAYYLALESLYDLEQAALLYLIGDATHDEFIFTPAQMELYKHNWLERLDLFRRRELVGFDSSRLEEPCLLVSKR</sequence>
<dbReference type="Gene3D" id="3.90.320.10">
    <property type="match status" value="1"/>
</dbReference>
<accession>A0A8S9TDY0</accession>
<dbReference type="Proteomes" id="UP000029738">
    <property type="component" value="Unassembled WGS sequence"/>
</dbReference>
<gene>
    <name evidence="5" type="ORF">DA73_0400035630</name>
</gene>
<keyword evidence="2" id="KW-0347">Helicase</keyword>
<dbReference type="PANTHER" id="PTHR31340">
    <property type="entry name" value="MITOCHONDRIAL GENOME MAINTENANCE EXONUCLEASE 1"/>
    <property type="match status" value="1"/>
</dbReference>
<organism evidence="5 6">
    <name type="scientific">Tolypothrix bouteillei VB521301</name>
    <dbReference type="NCBI Taxonomy" id="1479485"/>
    <lineage>
        <taxon>Bacteria</taxon>
        <taxon>Bacillati</taxon>
        <taxon>Cyanobacteriota</taxon>
        <taxon>Cyanophyceae</taxon>
        <taxon>Nostocales</taxon>
        <taxon>Tolypothrichaceae</taxon>
        <taxon>Tolypothrix</taxon>
    </lineage>
</organism>
<dbReference type="InterPro" id="IPR038726">
    <property type="entry name" value="PDDEXK_AddAB-type"/>
</dbReference>
<keyword evidence="2" id="KW-0547">Nucleotide-binding</keyword>
<feature type="domain" description="PD-(D/E)XK endonuclease-like" evidence="4">
    <location>
        <begin position="81"/>
        <end position="220"/>
    </location>
</feature>
<dbReference type="OrthoDB" id="510572at2"/>
<keyword evidence="2" id="KW-0378">Hydrolase</keyword>
<keyword evidence="1" id="KW-0227">DNA damage</keyword>
<dbReference type="GO" id="GO:0004386">
    <property type="term" value="F:helicase activity"/>
    <property type="evidence" value="ECO:0007669"/>
    <property type="project" value="UniProtKB-KW"/>
</dbReference>
<evidence type="ECO:0000313" key="5">
    <source>
        <dbReference type="EMBL" id="KAF3890187.1"/>
    </source>
</evidence>